<gene>
    <name evidence="7" type="ORF">BTO11_05655</name>
</gene>
<feature type="transmembrane region" description="Helical" evidence="6">
    <location>
        <begin position="38"/>
        <end position="59"/>
    </location>
</feature>
<dbReference type="EMBL" id="MSCH01000003">
    <property type="protein sequence ID" value="PQJ53200.1"/>
    <property type="molecule type" value="Genomic_DNA"/>
</dbReference>
<comment type="caution">
    <text evidence="7">The sequence shown here is derived from an EMBL/GenBank/DDBJ whole genome shotgun (WGS) entry which is preliminary data.</text>
</comment>
<protein>
    <submittedName>
        <fullName evidence="7">Lysine transporter LysE</fullName>
    </submittedName>
</protein>
<feature type="transmembrane region" description="Helical" evidence="6">
    <location>
        <begin position="136"/>
        <end position="159"/>
    </location>
</feature>
<comment type="subcellular location">
    <subcellularLocation>
        <location evidence="1">Cell membrane</location>
        <topology evidence="1">Multi-pass membrane protein</topology>
    </subcellularLocation>
</comment>
<reference evidence="7 8" key="1">
    <citation type="submission" date="2016-12" db="EMBL/GenBank/DDBJ databases">
        <title>Diversity of luminous bacteria.</title>
        <authorList>
            <person name="Yoshizawa S."/>
            <person name="Kogure K."/>
        </authorList>
    </citation>
    <scope>NUCLEOTIDE SEQUENCE [LARGE SCALE GENOMIC DNA]</scope>
    <source>
        <strain evidence="7 8">SA4-48</strain>
    </source>
</reference>
<keyword evidence="3 6" id="KW-0812">Transmembrane</keyword>
<dbReference type="PANTHER" id="PTHR30086:SF20">
    <property type="entry name" value="ARGININE EXPORTER PROTEIN ARGO-RELATED"/>
    <property type="match status" value="1"/>
</dbReference>
<dbReference type="GO" id="GO:0005886">
    <property type="term" value="C:plasma membrane"/>
    <property type="evidence" value="ECO:0007669"/>
    <property type="project" value="UniProtKB-SubCell"/>
</dbReference>
<keyword evidence="5 6" id="KW-0472">Membrane</keyword>
<dbReference type="GO" id="GO:0033228">
    <property type="term" value="P:cysteine export across plasma membrane"/>
    <property type="evidence" value="ECO:0007669"/>
    <property type="project" value="TreeGrafter"/>
</dbReference>
<dbReference type="AlphaFoldDB" id="A0A2S7UVB0"/>
<name>A0A2S7UVB0_9GAMM</name>
<evidence type="ECO:0000256" key="1">
    <source>
        <dbReference type="ARBA" id="ARBA00004651"/>
    </source>
</evidence>
<proteinExistence type="predicted"/>
<evidence type="ECO:0000313" key="8">
    <source>
        <dbReference type="Proteomes" id="UP000239007"/>
    </source>
</evidence>
<keyword evidence="2" id="KW-1003">Cell membrane</keyword>
<dbReference type="GO" id="GO:0015171">
    <property type="term" value="F:amino acid transmembrane transporter activity"/>
    <property type="evidence" value="ECO:0007669"/>
    <property type="project" value="TreeGrafter"/>
</dbReference>
<keyword evidence="8" id="KW-1185">Reference proteome</keyword>
<keyword evidence="4 6" id="KW-1133">Transmembrane helix</keyword>
<dbReference type="PANTHER" id="PTHR30086">
    <property type="entry name" value="ARGININE EXPORTER PROTEIN ARGO"/>
    <property type="match status" value="1"/>
</dbReference>
<evidence type="ECO:0000256" key="6">
    <source>
        <dbReference type="SAM" id="Phobius"/>
    </source>
</evidence>
<feature type="transmembrane region" description="Helical" evidence="6">
    <location>
        <begin position="66"/>
        <end position="85"/>
    </location>
</feature>
<evidence type="ECO:0000256" key="2">
    <source>
        <dbReference type="ARBA" id="ARBA00022475"/>
    </source>
</evidence>
<organism evidence="7 8">
    <name type="scientific">Psychrosphaera saromensis</name>
    <dbReference type="NCBI Taxonomy" id="716813"/>
    <lineage>
        <taxon>Bacteria</taxon>
        <taxon>Pseudomonadati</taxon>
        <taxon>Pseudomonadota</taxon>
        <taxon>Gammaproteobacteria</taxon>
        <taxon>Alteromonadales</taxon>
        <taxon>Pseudoalteromonadaceae</taxon>
        <taxon>Psychrosphaera</taxon>
    </lineage>
</organism>
<accession>A0A2S7UVB0</accession>
<dbReference type="Proteomes" id="UP000239007">
    <property type="component" value="Unassembled WGS sequence"/>
</dbReference>
<sequence length="192" mass="21096">MALMLFAFASSISPGPNNLMLMSSGANFGFRKTLPHLIGVGLGFVLMLVLVGIGIMQVFDLYPASYLILKWCSVIYLVYLSYKVATAAQPENNNSNNVKPFSFIQAVLFQWVNPKGWTMALTAIGIYAPQRDINSVMFVGIVFGLVMLPSISVWVVLGQKLQKILSSVKRLRIFNGVMATLLLASLYPVLVN</sequence>
<feature type="transmembrane region" description="Helical" evidence="6">
    <location>
        <begin position="171"/>
        <end position="190"/>
    </location>
</feature>
<evidence type="ECO:0000256" key="4">
    <source>
        <dbReference type="ARBA" id="ARBA00022989"/>
    </source>
</evidence>
<evidence type="ECO:0000313" key="7">
    <source>
        <dbReference type="EMBL" id="PQJ53200.1"/>
    </source>
</evidence>
<evidence type="ECO:0000256" key="5">
    <source>
        <dbReference type="ARBA" id="ARBA00023136"/>
    </source>
</evidence>
<dbReference type="OrthoDB" id="9812084at2"/>
<dbReference type="Pfam" id="PF01810">
    <property type="entry name" value="LysE"/>
    <property type="match status" value="1"/>
</dbReference>
<evidence type="ECO:0000256" key="3">
    <source>
        <dbReference type="ARBA" id="ARBA00022692"/>
    </source>
</evidence>
<dbReference type="InterPro" id="IPR001123">
    <property type="entry name" value="LeuE-type"/>
</dbReference>